<proteinExistence type="inferred from homology"/>
<name>A0A1W1YFE9_9FIRM</name>
<protein>
    <submittedName>
        <fullName evidence="8">RNA polymerase sigma-70 factor, ECF subfamily</fullName>
    </submittedName>
</protein>
<evidence type="ECO:0000313" key="9">
    <source>
        <dbReference type="Proteomes" id="UP000192738"/>
    </source>
</evidence>
<dbReference type="EMBL" id="FWXI01000001">
    <property type="protein sequence ID" value="SMC34877.1"/>
    <property type="molecule type" value="Genomic_DNA"/>
</dbReference>
<feature type="domain" description="RNA polymerase sigma factor 70 region 4 type 2" evidence="7">
    <location>
        <begin position="135"/>
        <end position="186"/>
    </location>
</feature>
<dbReference type="InterPro" id="IPR013324">
    <property type="entry name" value="RNA_pol_sigma_r3/r4-like"/>
</dbReference>
<reference evidence="8 9" key="1">
    <citation type="submission" date="2017-04" db="EMBL/GenBank/DDBJ databases">
        <authorList>
            <person name="Afonso C.L."/>
            <person name="Miller P.J."/>
            <person name="Scott M.A."/>
            <person name="Spackman E."/>
            <person name="Goraichik I."/>
            <person name="Dimitrov K.M."/>
            <person name="Suarez D.L."/>
            <person name="Swayne D.E."/>
        </authorList>
    </citation>
    <scope>NUCLEOTIDE SEQUENCE [LARGE SCALE GENOMIC DNA]</scope>
    <source>
        <strain evidence="8 9">DSM 5090</strain>
    </source>
</reference>
<dbReference type="Gene3D" id="1.10.10.10">
    <property type="entry name" value="Winged helix-like DNA-binding domain superfamily/Winged helix DNA-binding domain"/>
    <property type="match status" value="1"/>
</dbReference>
<dbReference type="CDD" id="cd06171">
    <property type="entry name" value="Sigma70_r4"/>
    <property type="match status" value="1"/>
</dbReference>
<evidence type="ECO:0000256" key="1">
    <source>
        <dbReference type="ARBA" id="ARBA00010641"/>
    </source>
</evidence>
<dbReference type="Pfam" id="PF08281">
    <property type="entry name" value="Sigma70_r4_2"/>
    <property type="match status" value="1"/>
</dbReference>
<evidence type="ECO:0000259" key="7">
    <source>
        <dbReference type="Pfam" id="PF08281"/>
    </source>
</evidence>
<dbReference type="GO" id="GO:0016987">
    <property type="term" value="F:sigma factor activity"/>
    <property type="evidence" value="ECO:0007669"/>
    <property type="project" value="UniProtKB-KW"/>
</dbReference>
<dbReference type="SUPFAM" id="SSF88946">
    <property type="entry name" value="Sigma2 domain of RNA polymerase sigma factors"/>
    <property type="match status" value="1"/>
</dbReference>
<dbReference type="InterPro" id="IPR013249">
    <property type="entry name" value="RNA_pol_sigma70_r4_t2"/>
</dbReference>
<dbReference type="OrthoDB" id="9785675at2"/>
<dbReference type="PANTHER" id="PTHR43133">
    <property type="entry name" value="RNA POLYMERASE ECF-TYPE SIGMA FACTO"/>
    <property type="match status" value="1"/>
</dbReference>
<keyword evidence="5" id="KW-0804">Transcription</keyword>
<evidence type="ECO:0000256" key="4">
    <source>
        <dbReference type="ARBA" id="ARBA00023125"/>
    </source>
</evidence>
<dbReference type="InterPro" id="IPR013325">
    <property type="entry name" value="RNA_pol_sigma_r2"/>
</dbReference>
<keyword evidence="4" id="KW-0238">DNA-binding</keyword>
<dbReference type="GO" id="GO:0003677">
    <property type="term" value="F:DNA binding"/>
    <property type="evidence" value="ECO:0007669"/>
    <property type="project" value="UniProtKB-KW"/>
</dbReference>
<evidence type="ECO:0000256" key="5">
    <source>
        <dbReference type="ARBA" id="ARBA00023163"/>
    </source>
</evidence>
<dbReference type="InterPro" id="IPR007627">
    <property type="entry name" value="RNA_pol_sigma70_r2"/>
</dbReference>
<dbReference type="InterPro" id="IPR036388">
    <property type="entry name" value="WH-like_DNA-bd_sf"/>
</dbReference>
<evidence type="ECO:0000256" key="3">
    <source>
        <dbReference type="ARBA" id="ARBA00023082"/>
    </source>
</evidence>
<dbReference type="NCBIfam" id="TIGR02937">
    <property type="entry name" value="sigma70-ECF"/>
    <property type="match status" value="1"/>
</dbReference>
<sequence>MNRDKDAEITNCSTPVNFEDIYLSFWPKIHRYVTQLVGHQEAEDLTQEIFIKIGQSVDTFRNESQLSTWIYRIATNAAIDKMRSAPYSREVRKTIQQPRPQEEAIEIDIDINKLAEVPKSSLPESQLIYKEMNSCIRSFIDNLPEMYRTVVILSELEGLKNKEIAEVLGLSLDVVKIRLHRAKAKLKEDYSKNCNFYRDERNVLACEPKGPLKNKST</sequence>
<dbReference type="Gene3D" id="1.10.1740.10">
    <property type="match status" value="1"/>
</dbReference>
<accession>A0A1W1YFE9</accession>
<keyword evidence="2" id="KW-0805">Transcription regulation</keyword>
<dbReference type="SUPFAM" id="SSF88659">
    <property type="entry name" value="Sigma3 and sigma4 domains of RNA polymerase sigma factors"/>
    <property type="match status" value="1"/>
</dbReference>
<dbReference type="GO" id="GO:0006352">
    <property type="term" value="P:DNA-templated transcription initiation"/>
    <property type="evidence" value="ECO:0007669"/>
    <property type="project" value="InterPro"/>
</dbReference>
<evidence type="ECO:0000259" key="6">
    <source>
        <dbReference type="Pfam" id="PF04542"/>
    </source>
</evidence>
<dbReference type="STRING" id="112901.SAMN04488500_101293"/>
<dbReference type="InterPro" id="IPR014284">
    <property type="entry name" value="RNA_pol_sigma-70_dom"/>
</dbReference>
<comment type="similarity">
    <text evidence="1">Belongs to the sigma-70 factor family. ECF subfamily.</text>
</comment>
<dbReference type="Pfam" id="PF04542">
    <property type="entry name" value="Sigma70_r2"/>
    <property type="match status" value="1"/>
</dbReference>
<dbReference type="PANTHER" id="PTHR43133:SF8">
    <property type="entry name" value="RNA POLYMERASE SIGMA FACTOR HI_1459-RELATED"/>
    <property type="match status" value="1"/>
</dbReference>
<keyword evidence="9" id="KW-1185">Reference proteome</keyword>
<evidence type="ECO:0000256" key="2">
    <source>
        <dbReference type="ARBA" id="ARBA00023015"/>
    </source>
</evidence>
<dbReference type="AlphaFoldDB" id="A0A1W1YFE9"/>
<dbReference type="RefSeq" id="WP_084573805.1">
    <property type="nucleotide sequence ID" value="NZ_CP155572.1"/>
</dbReference>
<feature type="domain" description="RNA polymerase sigma-70 region 2" evidence="6">
    <location>
        <begin position="24"/>
        <end position="84"/>
    </location>
</feature>
<gene>
    <name evidence="8" type="ORF">SAMN04488500_101293</name>
</gene>
<keyword evidence="3" id="KW-0731">Sigma factor</keyword>
<evidence type="ECO:0000313" key="8">
    <source>
        <dbReference type="EMBL" id="SMC34877.1"/>
    </source>
</evidence>
<organism evidence="8 9">
    <name type="scientific">Sporomusa malonica</name>
    <dbReference type="NCBI Taxonomy" id="112901"/>
    <lineage>
        <taxon>Bacteria</taxon>
        <taxon>Bacillati</taxon>
        <taxon>Bacillota</taxon>
        <taxon>Negativicutes</taxon>
        <taxon>Selenomonadales</taxon>
        <taxon>Sporomusaceae</taxon>
        <taxon>Sporomusa</taxon>
    </lineage>
</organism>
<dbReference type="InterPro" id="IPR039425">
    <property type="entry name" value="RNA_pol_sigma-70-like"/>
</dbReference>
<dbReference type="Proteomes" id="UP000192738">
    <property type="component" value="Unassembled WGS sequence"/>
</dbReference>